<sequence length="110" mass="12536">MSTAPSAMSGVAREGSSREDCLLILIAIFLPPLVVLIKRGCGLNFCLNILLTLLGWIPGILHAWLIIATSPRRRVVYRSTNYPTTYGGPGYQRYHRRTYSASRPRRRYYY</sequence>
<evidence type="ECO:0000256" key="5">
    <source>
        <dbReference type="ARBA" id="ARBA00023136"/>
    </source>
</evidence>
<evidence type="ECO:0000313" key="8">
    <source>
        <dbReference type="Proteomes" id="UP001456524"/>
    </source>
</evidence>
<dbReference type="PANTHER" id="PTHR21659:SF112">
    <property type="entry name" value="PROTEIN SNA2-RELATED"/>
    <property type="match status" value="1"/>
</dbReference>
<evidence type="ECO:0000313" key="7">
    <source>
        <dbReference type="EMBL" id="KAK8173955.1"/>
    </source>
</evidence>
<protein>
    <recommendedName>
        <fullName evidence="9">Plasma membrane proteolipid 3</fullName>
    </recommendedName>
</protein>
<organism evidence="7 8">
    <name type="scientific">Phyllosticta citrichinensis</name>
    <dbReference type="NCBI Taxonomy" id="1130410"/>
    <lineage>
        <taxon>Eukaryota</taxon>
        <taxon>Fungi</taxon>
        <taxon>Dikarya</taxon>
        <taxon>Ascomycota</taxon>
        <taxon>Pezizomycotina</taxon>
        <taxon>Dothideomycetes</taxon>
        <taxon>Dothideomycetes incertae sedis</taxon>
        <taxon>Botryosphaeriales</taxon>
        <taxon>Phyllostictaceae</taxon>
        <taxon>Phyllosticta</taxon>
    </lineage>
</organism>
<dbReference type="Proteomes" id="UP001456524">
    <property type="component" value="Unassembled WGS sequence"/>
</dbReference>
<dbReference type="EMBL" id="JBBWUH010000003">
    <property type="protein sequence ID" value="KAK8173955.1"/>
    <property type="molecule type" value="Genomic_DNA"/>
</dbReference>
<dbReference type="PROSITE" id="PS01309">
    <property type="entry name" value="UPF0057"/>
    <property type="match status" value="1"/>
</dbReference>
<evidence type="ECO:0000256" key="1">
    <source>
        <dbReference type="ARBA" id="ARBA00004370"/>
    </source>
</evidence>
<keyword evidence="4 6" id="KW-1133">Transmembrane helix</keyword>
<evidence type="ECO:0000256" key="3">
    <source>
        <dbReference type="ARBA" id="ARBA00022692"/>
    </source>
</evidence>
<gene>
    <name evidence="7" type="ORF">IWX90DRAFT_159088</name>
</gene>
<evidence type="ECO:0000256" key="2">
    <source>
        <dbReference type="ARBA" id="ARBA00009530"/>
    </source>
</evidence>
<proteinExistence type="inferred from homology"/>
<evidence type="ECO:0000256" key="4">
    <source>
        <dbReference type="ARBA" id="ARBA00022989"/>
    </source>
</evidence>
<comment type="caution">
    <text evidence="7">The sequence shown here is derived from an EMBL/GenBank/DDBJ whole genome shotgun (WGS) entry which is preliminary data.</text>
</comment>
<dbReference type="InterPro" id="IPR000612">
    <property type="entry name" value="PMP3"/>
</dbReference>
<reference evidence="7 8" key="1">
    <citation type="journal article" date="2022" name="G3 (Bethesda)">
        <title>Enemy or ally: a genomic approach to elucidate the lifestyle of Phyllosticta citrichinaensis.</title>
        <authorList>
            <person name="Buijs V.A."/>
            <person name="Groenewald J.Z."/>
            <person name="Haridas S."/>
            <person name="LaButti K.M."/>
            <person name="Lipzen A."/>
            <person name="Martin F.M."/>
            <person name="Barry K."/>
            <person name="Grigoriev I.V."/>
            <person name="Crous P.W."/>
            <person name="Seidl M.F."/>
        </authorList>
    </citation>
    <scope>NUCLEOTIDE SEQUENCE [LARGE SCALE GENOMIC DNA]</scope>
    <source>
        <strain evidence="7 8">CBS 129764</strain>
    </source>
</reference>
<feature type="transmembrane region" description="Helical" evidence="6">
    <location>
        <begin position="21"/>
        <end position="37"/>
    </location>
</feature>
<accession>A0ABR1Y092</accession>
<dbReference type="PANTHER" id="PTHR21659">
    <property type="entry name" value="HYDROPHOBIC PROTEIN RCI2 LOW TEMPERATURE AND SALT RESPONSIVE PROTEIN LTI6 -RELATED"/>
    <property type="match status" value="1"/>
</dbReference>
<keyword evidence="8" id="KW-1185">Reference proteome</keyword>
<dbReference type="Pfam" id="PF01679">
    <property type="entry name" value="Pmp3"/>
    <property type="match status" value="1"/>
</dbReference>
<feature type="transmembrane region" description="Helical" evidence="6">
    <location>
        <begin position="49"/>
        <end position="68"/>
    </location>
</feature>
<name>A0ABR1Y092_9PEZI</name>
<comment type="similarity">
    <text evidence="2">Belongs to the UPF0057 (PMP3) family.</text>
</comment>
<keyword evidence="3 6" id="KW-0812">Transmembrane</keyword>
<evidence type="ECO:0008006" key="9">
    <source>
        <dbReference type="Google" id="ProtNLM"/>
    </source>
</evidence>
<keyword evidence="5 6" id="KW-0472">Membrane</keyword>
<evidence type="ECO:0000256" key="6">
    <source>
        <dbReference type="SAM" id="Phobius"/>
    </source>
</evidence>
<comment type="subcellular location">
    <subcellularLocation>
        <location evidence="1">Membrane</location>
    </subcellularLocation>
</comment>